<proteinExistence type="predicted"/>
<evidence type="ECO:0008006" key="2">
    <source>
        <dbReference type="Google" id="ProtNLM"/>
    </source>
</evidence>
<accession>A0A0F7SPH7</accession>
<dbReference type="AlphaFoldDB" id="A0A0F7SPH7"/>
<dbReference type="PANTHER" id="PTHR33559">
    <property type="entry name" value="PROTEASOME ASSEMBLY CHAPERONE 4"/>
    <property type="match status" value="1"/>
</dbReference>
<reference evidence="1" key="1">
    <citation type="submission" date="2014-08" db="EMBL/GenBank/DDBJ databases">
        <authorList>
            <person name="Sharma Rahul"/>
            <person name="Thines Marco"/>
        </authorList>
    </citation>
    <scope>NUCLEOTIDE SEQUENCE</scope>
</reference>
<dbReference type="Pfam" id="PF16093">
    <property type="entry name" value="PAC4"/>
    <property type="match status" value="1"/>
</dbReference>
<dbReference type="EMBL" id="LN483124">
    <property type="protein sequence ID" value="CED82028.1"/>
    <property type="molecule type" value="Genomic_DNA"/>
</dbReference>
<dbReference type="InterPro" id="IPR032157">
    <property type="entry name" value="PAC4"/>
</dbReference>
<evidence type="ECO:0000313" key="1">
    <source>
        <dbReference type="EMBL" id="CED82028.1"/>
    </source>
</evidence>
<sequence length="162" mass="17398">MNCPSIITETHLLPPLDPSSPSFLLHITRLKGSLLLWVGAANSDGRASSVNLGKEWSCGMPAVGTRPPVATPLFRSGSSDIALGLSSRIAKRLSIQILLSLDLPSSLTSTRTSLYTNQNAQFILLDLEKKIIGILLKLMKEEKTEKILSKDGTVEAPASQCS</sequence>
<dbReference type="GO" id="GO:0043248">
    <property type="term" value="P:proteasome assembly"/>
    <property type="evidence" value="ECO:0007669"/>
    <property type="project" value="InterPro"/>
</dbReference>
<organism evidence="1">
    <name type="scientific">Phaffia rhodozyma</name>
    <name type="common">Yeast</name>
    <name type="synonym">Xanthophyllomyces dendrorhous</name>
    <dbReference type="NCBI Taxonomy" id="264483"/>
    <lineage>
        <taxon>Eukaryota</taxon>
        <taxon>Fungi</taxon>
        <taxon>Dikarya</taxon>
        <taxon>Basidiomycota</taxon>
        <taxon>Agaricomycotina</taxon>
        <taxon>Tremellomycetes</taxon>
        <taxon>Cystofilobasidiales</taxon>
        <taxon>Mrakiaceae</taxon>
        <taxon>Phaffia</taxon>
    </lineage>
</organism>
<dbReference type="PANTHER" id="PTHR33559:SF1">
    <property type="entry name" value="PROTEASOME ASSEMBLY CHAPERONE 4"/>
    <property type="match status" value="1"/>
</dbReference>
<name>A0A0F7SPH7_PHARH</name>
<protein>
    <recommendedName>
        <fullName evidence="2">Proteasome assembly chaperone 4</fullName>
    </recommendedName>
</protein>